<comment type="function">
    <text evidence="1 8">The Vlp and Vsp proteins are antigenically distinct proteins, only one vlp or vsp gene is transcriptionally active at any one time. Switching between these genes is a mechanism of host immune response evasion.</text>
</comment>
<protein>
    <recommendedName>
        <fullName evidence="8">Variable large protein</fullName>
    </recommendedName>
</protein>
<evidence type="ECO:0000256" key="6">
    <source>
        <dbReference type="ARBA" id="ARBA00023237"/>
    </source>
</evidence>
<gene>
    <name evidence="9" type="ORF">BCO_0114511</name>
</gene>
<dbReference type="RefSeq" id="WP_025408703.1">
    <property type="nucleotide sequence ID" value="NZ_CP005753.1"/>
</dbReference>
<evidence type="ECO:0000256" key="2">
    <source>
        <dbReference type="ARBA" id="ARBA00004459"/>
    </source>
</evidence>
<evidence type="ECO:0000256" key="4">
    <source>
        <dbReference type="ARBA" id="ARBA00023136"/>
    </source>
</evidence>
<keyword evidence="7 8" id="KW-0449">Lipoprotein</keyword>
<keyword evidence="5 8" id="KW-0564">Palmitate</keyword>
<organism evidence="9">
    <name type="scientific">Borrelia coriaceae ATCC 43381</name>
    <dbReference type="NCBI Taxonomy" id="1408429"/>
    <lineage>
        <taxon>Bacteria</taxon>
        <taxon>Pseudomonadati</taxon>
        <taxon>Spirochaetota</taxon>
        <taxon>Spirochaetia</taxon>
        <taxon>Spirochaetales</taxon>
        <taxon>Borreliaceae</taxon>
        <taxon>Borrelia</taxon>
    </lineage>
</organism>
<dbReference type="AlphaFoldDB" id="W5SX43"/>
<dbReference type="GO" id="GO:0009279">
    <property type="term" value="C:cell outer membrane"/>
    <property type="evidence" value="ECO:0007669"/>
    <property type="project" value="UniProtKB-SubCell"/>
</dbReference>
<dbReference type="Pfam" id="PF00921">
    <property type="entry name" value="Lipoprotein_2"/>
    <property type="match status" value="1"/>
</dbReference>
<keyword evidence="9" id="KW-0614">Plasmid</keyword>
<geneLocation type="plasmid" evidence="9">
    <name>unnamed</name>
</geneLocation>
<evidence type="ECO:0000256" key="3">
    <source>
        <dbReference type="ARBA" id="ARBA00022729"/>
    </source>
</evidence>
<dbReference type="PROSITE" id="PS51257">
    <property type="entry name" value="PROKAR_LIPOPROTEIN"/>
    <property type="match status" value="1"/>
</dbReference>
<proteinExistence type="predicted"/>
<dbReference type="HOGENOM" id="CLU_054711_0_1_12"/>
<keyword evidence="6 8" id="KW-0998">Cell outer membrane</keyword>
<dbReference type="OrthoDB" id="352883at2"/>
<reference evidence="9" key="1">
    <citation type="submission" date="2013-04" db="EMBL/GenBank/DDBJ databases">
        <title>Comparative Genomics of Relapsing Fever Spirochetes.</title>
        <authorList>
            <person name="Schwan T.G."/>
            <person name="Raffel S.J."/>
            <person name="Porcella S.F."/>
            <person name="Martens C.A."/>
            <person name="Bruno D.P."/>
            <person name="Ricklefs S.M."/>
            <person name="Barbian K.B."/>
        </authorList>
    </citation>
    <scope>NUCLEOTIDE SEQUENCE</scope>
    <source>
        <strain evidence="9">Co53</strain>
        <plasmid evidence="9">unnamed</plasmid>
    </source>
</reference>
<sequence>MKINIKNIRVKSICATLFISLFLSCNNGIVEELQKQKDSIFSISNLRQGFLDIVTSFGDIIAGTLGFNAVTSEDKRSAVGVHFDKVKKGLEDIKGKLDGLAKEIASAPHADTIGVGAVKEAIKKAIDEVISKLIDSVIKLAGVTKADGNIGDNDHSSGALPANEASVKAIIAEVKSIIEVAEQSGVKIEPGSDGAAVKSGDATAPAALAASTVANAKAGSLLADEVAKADPWAMINKIKNSTTNTSVLSGNDKDAGTLATGTKAADNNGAGAKTNADLAAAVALKAMTAGGRFSAAQNEAGAVKGAAVSAVNKVLGVLDEIIRKIVVKKLDKIGEALRGIEYSETVGATSEGKN</sequence>
<keyword evidence="3" id="KW-0732">Signal</keyword>
<evidence type="ECO:0000256" key="5">
    <source>
        <dbReference type="ARBA" id="ARBA00023139"/>
    </source>
</evidence>
<evidence type="ECO:0000256" key="8">
    <source>
        <dbReference type="RuleBase" id="RU363105"/>
    </source>
</evidence>
<accession>W5SX43</accession>
<dbReference type="SUPFAM" id="SSF74748">
    <property type="entry name" value="Variable surface antigen VlsE"/>
    <property type="match status" value="1"/>
</dbReference>
<dbReference type="EMBL" id="CP005753">
    <property type="protein sequence ID" value="AHH11432.1"/>
    <property type="molecule type" value="Genomic_DNA"/>
</dbReference>
<evidence type="ECO:0000256" key="7">
    <source>
        <dbReference type="ARBA" id="ARBA00023288"/>
    </source>
</evidence>
<comment type="subcellular location">
    <subcellularLocation>
        <location evidence="2 8">Cell outer membrane</location>
        <topology evidence="2 8">Lipid-anchor</topology>
    </subcellularLocation>
</comment>
<keyword evidence="4 8" id="KW-0472">Membrane</keyword>
<evidence type="ECO:0000256" key="1">
    <source>
        <dbReference type="ARBA" id="ARBA00003932"/>
    </source>
</evidence>
<name>W5SX43_9SPIR</name>
<evidence type="ECO:0000313" key="9">
    <source>
        <dbReference type="EMBL" id="AHH11432.1"/>
    </source>
</evidence>
<dbReference type="InterPro" id="IPR000680">
    <property type="entry name" value="Borrelia_lipo"/>
</dbReference>